<dbReference type="InterPro" id="IPR017850">
    <property type="entry name" value="Alkaline_phosphatase_core_sf"/>
</dbReference>
<dbReference type="AlphaFoldDB" id="A0A2S5A5J8"/>
<feature type="domain" description="Sulfatase N-terminal" evidence="6">
    <location>
        <begin position="62"/>
        <end position="472"/>
    </location>
</feature>
<evidence type="ECO:0000256" key="3">
    <source>
        <dbReference type="ARBA" id="ARBA00022801"/>
    </source>
</evidence>
<dbReference type="InterPro" id="IPR050738">
    <property type="entry name" value="Sulfatase"/>
</dbReference>
<gene>
    <name evidence="7" type="ORF">C3K47_04900</name>
</gene>
<keyword evidence="3" id="KW-0378">Hydrolase</keyword>
<dbReference type="InterPro" id="IPR024607">
    <property type="entry name" value="Sulfatase_CS"/>
</dbReference>
<dbReference type="InterPro" id="IPR013320">
    <property type="entry name" value="ConA-like_dom_sf"/>
</dbReference>
<evidence type="ECO:0000313" key="7">
    <source>
        <dbReference type="EMBL" id="POY37871.1"/>
    </source>
</evidence>
<evidence type="ECO:0000313" key="8">
    <source>
        <dbReference type="Proteomes" id="UP000236893"/>
    </source>
</evidence>
<evidence type="ECO:0000259" key="6">
    <source>
        <dbReference type="Pfam" id="PF00884"/>
    </source>
</evidence>
<sequence>MNNRYKKAGFTALLASSVMLNAYGQSEQKLTSDPNFKGKVGRTTAESVEYHPERKQAPAGAPNVVVFLIDDAGYGTASAFGGLMQTPVLDSLANNGLRYTNFHSTGVCSPTRAALLTGRNHHSVHMGTLNYSSSGYPGYDAIMPGDKATIAEVLHENNYNTFAVGKYHVAPLNEITSNGPFDRWAVGRGFDHFYGFQLGHTDQYHPNLYEDTKVVDVEPNKTHLTTLLANKAISYIANQKSISPEKPFFLYFATGAIHSPHQVDEKWSDLYKGKFDKGWDWYREEAFARQKRLGVIPKDAVLPERDPTVKAWESLTPEQKKVYARYMEVYAGFLTHADYEFGRIVNYIKEIGQADNTVILVSIGDNGSSHSPRNGSFNGYISSLDEEKQVAELYKNIDKMGTEHSFQDAPAGWTQATNTPFRLWKADPNSEGGTHQPFIVYYPNGGFEKGGIRNQYGHVIDIAPTIYELAGAKVPEVIKGYQQKPIEGTNLAYSLKDKNAANRHTVQYYELFGKRAIVKDGWKASVFHQSGADFSKDVWELYNLNEDFNERIDLAAKQPEKLKELQKLFDEEAIKYNVFPLNDYALGHSAGGRERSPYGLSKKVVLYPGIDQILTYSGPQFQNDPFTITADVEIKSNSDQGVLFATGSEFDGLSLFIKDGKFYSAHNTGTIIRHLESSIPVPTGKVKLKFELNYVAPSDKKDRNASAGTEAIYINGQKVAERTIVAAEGRIAIYKDGIDVGADRNSPVSDKYSVPFKFNGKLNNVTIEYENGEALGHN</sequence>
<evidence type="ECO:0000256" key="4">
    <source>
        <dbReference type="ARBA" id="ARBA00022837"/>
    </source>
</evidence>
<dbReference type="InterPro" id="IPR000917">
    <property type="entry name" value="Sulfatase_N"/>
</dbReference>
<evidence type="ECO:0000256" key="5">
    <source>
        <dbReference type="SAM" id="SignalP"/>
    </source>
</evidence>
<dbReference type="Pfam" id="PF00884">
    <property type="entry name" value="Sulfatase"/>
    <property type="match status" value="1"/>
</dbReference>
<proteinExistence type="inferred from homology"/>
<evidence type="ECO:0000256" key="1">
    <source>
        <dbReference type="ARBA" id="ARBA00008779"/>
    </source>
</evidence>
<dbReference type="CDD" id="cd16025">
    <property type="entry name" value="PAS_like"/>
    <property type="match status" value="1"/>
</dbReference>
<keyword evidence="4" id="KW-0106">Calcium</keyword>
<dbReference type="PANTHER" id="PTHR42693:SF43">
    <property type="entry name" value="BLL2667 PROTEIN"/>
    <property type="match status" value="1"/>
</dbReference>
<dbReference type="RefSeq" id="WP_103788002.1">
    <property type="nucleotide sequence ID" value="NZ_PQVF01000003.1"/>
</dbReference>
<dbReference type="PROSITE" id="PS00523">
    <property type="entry name" value="SULFATASE_1"/>
    <property type="match status" value="1"/>
</dbReference>
<protein>
    <submittedName>
        <fullName evidence="7">Sulfatase</fullName>
    </submittedName>
</protein>
<dbReference type="GO" id="GO:0004553">
    <property type="term" value="F:hydrolase activity, hydrolyzing O-glycosyl compounds"/>
    <property type="evidence" value="ECO:0007669"/>
    <property type="project" value="UniProtKB-ARBA"/>
</dbReference>
<feature type="chain" id="PRO_5015461312" evidence="5">
    <location>
        <begin position="23"/>
        <end position="778"/>
    </location>
</feature>
<dbReference type="GO" id="GO:0046872">
    <property type="term" value="F:metal ion binding"/>
    <property type="evidence" value="ECO:0007669"/>
    <property type="project" value="UniProtKB-KW"/>
</dbReference>
<organism evidence="7 8">
    <name type="scientific">Solitalea longa</name>
    <dbReference type="NCBI Taxonomy" id="2079460"/>
    <lineage>
        <taxon>Bacteria</taxon>
        <taxon>Pseudomonadati</taxon>
        <taxon>Bacteroidota</taxon>
        <taxon>Sphingobacteriia</taxon>
        <taxon>Sphingobacteriales</taxon>
        <taxon>Sphingobacteriaceae</taxon>
        <taxon>Solitalea</taxon>
    </lineage>
</organism>
<accession>A0A2S5A5J8</accession>
<dbReference type="SUPFAM" id="SSF49899">
    <property type="entry name" value="Concanavalin A-like lectins/glucanases"/>
    <property type="match status" value="1"/>
</dbReference>
<keyword evidence="5" id="KW-0732">Signal</keyword>
<dbReference type="PANTHER" id="PTHR42693">
    <property type="entry name" value="ARYLSULFATASE FAMILY MEMBER"/>
    <property type="match status" value="1"/>
</dbReference>
<dbReference type="GO" id="GO:0005975">
    <property type="term" value="P:carbohydrate metabolic process"/>
    <property type="evidence" value="ECO:0007669"/>
    <property type="project" value="UniProtKB-ARBA"/>
</dbReference>
<reference evidence="7 8" key="1">
    <citation type="submission" date="2018-01" db="EMBL/GenBank/DDBJ databases">
        <authorList>
            <person name="Gaut B.S."/>
            <person name="Morton B.R."/>
            <person name="Clegg M.T."/>
            <person name="Duvall M.R."/>
        </authorList>
    </citation>
    <scope>NUCLEOTIDE SEQUENCE [LARGE SCALE GENOMIC DNA]</scope>
    <source>
        <strain evidence="7 8">HR-AV</strain>
    </source>
</reference>
<keyword evidence="2" id="KW-0479">Metal-binding</keyword>
<comment type="similarity">
    <text evidence="1">Belongs to the sulfatase family.</text>
</comment>
<dbReference type="Gene3D" id="3.30.1120.10">
    <property type="match status" value="1"/>
</dbReference>
<evidence type="ECO:0000256" key="2">
    <source>
        <dbReference type="ARBA" id="ARBA00022723"/>
    </source>
</evidence>
<name>A0A2S5A5J8_9SPHI</name>
<dbReference type="SUPFAM" id="SSF53649">
    <property type="entry name" value="Alkaline phosphatase-like"/>
    <property type="match status" value="1"/>
</dbReference>
<dbReference type="Gene3D" id="3.40.720.10">
    <property type="entry name" value="Alkaline Phosphatase, subunit A"/>
    <property type="match status" value="1"/>
</dbReference>
<dbReference type="EMBL" id="PQVF01000003">
    <property type="protein sequence ID" value="POY37871.1"/>
    <property type="molecule type" value="Genomic_DNA"/>
</dbReference>
<dbReference type="OrthoDB" id="9803751at2"/>
<comment type="caution">
    <text evidence="7">The sequence shown here is derived from an EMBL/GenBank/DDBJ whole genome shotgun (WGS) entry which is preliminary data.</text>
</comment>
<feature type="signal peptide" evidence="5">
    <location>
        <begin position="1"/>
        <end position="22"/>
    </location>
</feature>
<keyword evidence="8" id="KW-1185">Reference proteome</keyword>
<dbReference type="Proteomes" id="UP000236893">
    <property type="component" value="Unassembled WGS sequence"/>
</dbReference>